<protein>
    <submittedName>
        <fullName evidence="1">Sodium:solute symporter family protein</fullName>
    </submittedName>
</protein>
<evidence type="ECO:0000313" key="2">
    <source>
        <dbReference type="Proteomes" id="UP000595814"/>
    </source>
</evidence>
<sequence length="503" mass="53559">MAGTKYATFFIIGFVIYTALMIFIGWYSSRGKSSGSDYLTGGGNLPIFLIFGTMGATLIGTGSSIGATANGFRSGWAGAAYGLGAALGIFVLVWFTKKMKLRSRGFTTMTEEAMYHYNGSQQMRMVMAIMMFIIEIVWLGNHMNGGATYLSFITGIDMVYAKLIMVLGFSIYILIGGYLAVVWTDFIQFIIICVGFVAITVVALSKAGGWTNIKDVITATGNAGNLSLYGVKTLGVMGLINLIFSIAIPMGGTPTYRLRIYTSKDDKSACKALSMSGIALFIFSFLPAIIGMAAYVIATKNNATEVLNNPDFSFTYIATSVLGPALGLVFMISGLSATLSSGDSDAIAAVNILLTDVYPIVTGGKHISEKKMTVWSRVATVGTLALAFVATLFANDVMSYITNVIGSIIPGVSVAMFVGALWKKATWQGGIAAVVGGTGFGIVFLLVPAVNDFILNTFKGPSIPATIISLVLVVVVSLATKNKILTHEERMKEIMDTRNPETL</sequence>
<proteinExistence type="predicted"/>
<evidence type="ECO:0000313" key="1">
    <source>
        <dbReference type="EMBL" id="QQK08329.1"/>
    </source>
</evidence>
<organism evidence="1 2">
    <name type="scientific">Miniphocaeibacter halophilus</name>
    <dbReference type="NCBI Taxonomy" id="2931922"/>
    <lineage>
        <taxon>Bacteria</taxon>
        <taxon>Bacillati</taxon>
        <taxon>Bacillota</taxon>
        <taxon>Tissierellia</taxon>
        <taxon>Tissierellales</taxon>
        <taxon>Peptoniphilaceae</taxon>
        <taxon>Miniphocaeibacter</taxon>
    </lineage>
</organism>
<dbReference type="EMBL" id="CP066744">
    <property type="protein sequence ID" value="QQK08329.1"/>
    <property type="molecule type" value="Genomic_DNA"/>
</dbReference>
<reference evidence="1 2" key="1">
    <citation type="journal article" date="2022" name="Int. J. Syst. Evol. Microbiol.">
        <title>Miniphocaeibacter halophilus sp. nov., an ammonium-tolerant acetate-producing bacterium isolated from a biogas system.</title>
        <authorList>
            <person name="Schnurer A."/>
            <person name="Singh A."/>
            <person name="Bi S."/>
            <person name="Qiao W."/>
            <person name="Westerholm M."/>
        </authorList>
    </citation>
    <scope>NUCLEOTIDE SEQUENCE [LARGE SCALE GENOMIC DNA]</scope>
    <source>
        <strain evidence="1 2">AMB_01</strain>
    </source>
</reference>
<name>A0AC61MY67_9FIRM</name>
<keyword evidence="2" id="KW-1185">Reference proteome</keyword>
<gene>
    <name evidence="1" type="ORF">JFY71_01950</name>
</gene>
<dbReference type="Proteomes" id="UP000595814">
    <property type="component" value="Chromosome"/>
</dbReference>
<accession>A0AC61MY67</accession>